<reference evidence="3" key="1">
    <citation type="journal article" date="2019" name="Int. J. Syst. Evol. Microbiol.">
        <title>The Global Catalogue of Microorganisms (GCM) 10K type strain sequencing project: providing services to taxonomists for standard genome sequencing and annotation.</title>
        <authorList>
            <consortium name="The Broad Institute Genomics Platform"/>
            <consortium name="The Broad Institute Genome Sequencing Center for Infectious Disease"/>
            <person name="Wu L."/>
            <person name="Ma J."/>
        </authorList>
    </citation>
    <scope>NUCLEOTIDE SEQUENCE [LARGE SCALE GENOMIC DNA]</scope>
    <source>
        <strain evidence="3">CGMCC 1.13574</strain>
    </source>
</reference>
<dbReference type="RefSeq" id="WP_386046310.1">
    <property type="nucleotide sequence ID" value="NZ_JBHUIO010000005.1"/>
</dbReference>
<dbReference type="Proteomes" id="UP001597343">
    <property type="component" value="Unassembled WGS sequence"/>
</dbReference>
<name>A0ABW4ZYN3_9BACL</name>
<evidence type="ECO:0008006" key="4">
    <source>
        <dbReference type="Google" id="ProtNLM"/>
    </source>
</evidence>
<proteinExistence type="predicted"/>
<protein>
    <recommendedName>
        <fullName evidence="4">DUF302 domain-containing protein</fullName>
    </recommendedName>
</protein>
<keyword evidence="1" id="KW-1133">Transmembrane helix</keyword>
<organism evidence="2 3">
    <name type="scientific">Tumebacillus lipolyticus</name>
    <dbReference type="NCBI Taxonomy" id="1280370"/>
    <lineage>
        <taxon>Bacteria</taxon>
        <taxon>Bacillati</taxon>
        <taxon>Bacillota</taxon>
        <taxon>Bacilli</taxon>
        <taxon>Bacillales</taxon>
        <taxon>Alicyclobacillaceae</taxon>
        <taxon>Tumebacillus</taxon>
    </lineage>
</organism>
<feature type="transmembrane region" description="Helical" evidence="1">
    <location>
        <begin position="6"/>
        <end position="22"/>
    </location>
</feature>
<keyword evidence="1" id="KW-0472">Membrane</keyword>
<accession>A0ABW4ZYN3</accession>
<comment type="caution">
    <text evidence="2">The sequence shown here is derived from an EMBL/GenBank/DDBJ whole genome shotgun (WGS) entry which is preliminary data.</text>
</comment>
<sequence length="170" mass="19091">MNRRSSIFTLIIIGIILIYFFIDPFSNKLSDPEKITIYYEKEKYDLPSDNPIVPDLVSLVEEALDDVKGTYKGIRETPAQYTDSVQTMVFKVNPGTIVRVSPSDTGSAKLQPELVVLPLQGADYEQSQVITVGDENGLRMYRTSRATLEEIKELIDGYLSEQGVHVKNGK</sequence>
<gene>
    <name evidence="2" type="ORF">ACFSOY_10325</name>
</gene>
<keyword evidence="3" id="KW-1185">Reference proteome</keyword>
<evidence type="ECO:0000313" key="3">
    <source>
        <dbReference type="Proteomes" id="UP001597343"/>
    </source>
</evidence>
<evidence type="ECO:0000256" key="1">
    <source>
        <dbReference type="SAM" id="Phobius"/>
    </source>
</evidence>
<dbReference type="EMBL" id="JBHUIO010000005">
    <property type="protein sequence ID" value="MFD2170396.1"/>
    <property type="molecule type" value="Genomic_DNA"/>
</dbReference>
<keyword evidence="1" id="KW-0812">Transmembrane</keyword>
<evidence type="ECO:0000313" key="2">
    <source>
        <dbReference type="EMBL" id="MFD2170396.1"/>
    </source>
</evidence>